<dbReference type="Proteomes" id="UP000663992">
    <property type="component" value="Unassembled WGS sequence"/>
</dbReference>
<dbReference type="PROSITE" id="PS51782">
    <property type="entry name" value="LYSM"/>
    <property type="match status" value="2"/>
</dbReference>
<accession>A0ABS3CSL8</accession>
<reference evidence="2 3" key="1">
    <citation type="submission" date="2021-03" db="EMBL/GenBank/DDBJ databases">
        <title>novel species isolated from a fishpond in China.</title>
        <authorList>
            <person name="Lu H."/>
            <person name="Cai Z."/>
        </authorList>
    </citation>
    <scope>NUCLEOTIDE SEQUENCE [LARGE SCALE GENOMIC DNA]</scope>
    <source>
        <strain evidence="2 3">Y57</strain>
    </source>
</reference>
<dbReference type="Pfam" id="PF01476">
    <property type="entry name" value="LysM"/>
    <property type="match status" value="2"/>
</dbReference>
<dbReference type="RefSeq" id="WP_206593891.1">
    <property type="nucleotide sequence ID" value="NZ_JAFKCS010000007.1"/>
</dbReference>
<gene>
    <name evidence="2" type="ORF">J0A65_09270</name>
</gene>
<evidence type="ECO:0000259" key="1">
    <source>
        <dbReference type="PROSITE" id="PS51782"/>
    </source>
</evidence>
<dbReference type="SUPFAM" id="SSF54106">
    <property type="entry name" value="LysM domain"/>
    <property type="match status" value="2"/>
</dbReference>
<dbReference type="Gene3D" id="1.10.530.10">
    <property type="match status" value="1"/>
</dbReference>
<dbReference type="CDD" id="cd16894">
    <property type="entry name" value="MltD-like"/>
    <property type="match status" value="1"/>
</dbReference>
<feature type="domain" description="LysM" evidence="1">
    <location>
        <begin position="395"/>
        <end position="438"/>
    </location>
</feature>
<dbReference type="Pfam" id="PF01464">
    <property type="entry name" value="SLT"/>
    <property type="match status" value="1"/>
</dbReference>
<dbReference type="SUPFAM" id="SSF53955">
    <property type="entry name" value="Lysozyme-like"/>
    <property type="match status" value="1"/>
</dbReference>
<dbReference type="InterPro" id="IPR008258">
    <property type="entry name" value="Transglycosylase_SLT_dom_1"/>
</dbReference>
<dbReference type="EMBL" id="JAFKCS010000007">
    <property type="protein sequence ID" value="MBN7820055.1"/>
    <property type="molecule type" value="Genomic_DNA"/>
</dbReference>
<name>A0ABS3CSL8_9ALTE</name>
<dbReference type="InterPro" id="IPR023346">
    <property type="entry name" value="Lysozyme-like_dom_sf"/>
</dbReference>
<dbReference type="InterPro" id="IPR018392">
    <property type="entry name" value="LysM"/>
</dbReference>
<dbReference type="Gene3D" id="3.10.350.10">
    <property type="entry name" value="LysM domain"/>
    <property type="match status" value="2"/>
</dbReference>
<dbReference type="SMART" id="SM00257">
    <property type="entry name" value="LysM"/>
    <property type="match status" value="2"/>
</dbReference>
<sequence length="440" mass="49629">MLIKRLSLFCGLTWLLTGCQNTQAPEAPLVQNNVPAPAVVEPSPTPVSRKPEIAVALPQEVDDVWQRIRMQMQMPVSHHPKVKARIDWYLQHPNYMQVISQRAAPFLLHIVEKVEERGFPLELALIPLFESDFNIKACSSERACGLWQLTPLIAKHNDVDINWWYDGRLDVVDSTQAALAFFDYLQQRFDGNWLHALAAYNAGEGRVARAIEKNKRLGKSTEFFALDLPRETRRYVPKLLAAAALLKNAESYGMHFPPIQNQQAVTLVELPQPLDLSVVASLTGISHQQLAKLNPGHKRFPAMAKGANHLLIPADKQALFASQLDKLPPMEDYNWLKYRIRPGDSLSVIAKRYDLKIEDIKFLNQLKTNQIRAGKTLMLPLPATASAETSLASSVQYQVQQGDSLWTIARRHGVKLELLKSWNNLDNDLIAPGKILVIRQ</sequence>
<feature type="domain" description="LysM" evidence="1">
    <location>
        <begin position="336"/>
        <end position="379"/>
    </location>
</feature>
<dbReference type="PANTHER" id="PTHR33734:SF22">
    <property type="entry name" value="MEMBRANE-BOUND LYTIC MUREIN TRANSGLYCOSYLASE D"/>
    <property type="match status" value="1"/>
</dbReference>
<protein>
    <submittedName>
        <fullName evidence="2">LysM peptidoglycan-binding domain-containing protein</fullName>
    </submittedName>
</protein>
<proteinExistence type="predicted"/>
<dbReference type="PANTHER" id="PTHR33734">
    <property type="entry name" value="LYSM DOMAIN-CONTAINING GPI-ANCHORED PROTEIN 2"/>
    <property type="match status" value="1"/>
</dbReference>
<dbReference type="InterPro" id="IPR036779">
    <property type="entry name" value="LysM_dom_sf"/>
</dbReference>
<organism evidence="2 3">
    <name type="scientific">Bowmanella yangjiangensis</name>
    <dbReference type="NCBI Taxonomy" id="2811230"/>
    <lineage>
        <taxon>Bacteria</taxon>
        <taxon>Pseudomonadati</taxon>
        <taxon>Pseudomonadota</taxon>
        <taxon>Gammaproteobacteria</taxon>
        <taxon>Alteromonadales</taxon>
        <taxon>Alteromonadaceae</taxon>
        <taxon>Bowmanella</taxon>
    </lineage>
</organism>
<keyword evidence="3" id="KW-1185">Reference proteome</keyword>
<evidence type="ECO:0000313" key="3">
    <source>
        <dbReference type="Proteomes" id="UP000663992"/>
    </source>
</evidence>
<dbReference type="CDD" id="cd00118">
    <property type="entry name" value="LysM"/>
    <property type="match status" value="2"/>
</dbReference>
<dbReference type="PROSITE" id="PS51257">
    <property type="entry name" value="PROKAR_LIPOPROTEIN"/>
    <property type="match status" value="1"/>
</dbReference>
<comment type="caution">
    <text evidence="2">The sequence shown here is derived from an EMBL/GenBank/DDBJ whole genome shotgun (WGS) entry which is preliminary data.</text>
</comment>
<evidence type="ECO:0000313" key="2">
    <source>
        <dbReference type="EMBL" id="MBN7820055.1"/>
    </source>
</evidence>